<dbReference type="PANTHER" id="PTHR34989:SF1">
    <property type="entry name" value="PROTEIN HDED"/>
    <property type="match status" value="1"/>
</dbReference>
<name>A0ABV5ZMM3_9BACT</name>
<feature type="transmembrane region" description="Helical" evidence="1">
    <location>
        <begin position="156"/>
        <end position="174"/>
    </location>
</feature>
<dbReference type="Pfam" id="PF03729">
    <property type="entry name" value="DUF308"/>
    <property type="match status" value="2"/>
</dbReference>
<keyword evidence="1" id="KW-0812">Transmembrane</keyword>
<accession>A0ABV5ZMM3</accession>
<comment type="caution">
    <text evidence="2">The sequence shown here is derived from an EMBL/GenBank/DDBJ whole genome shotgun (WGS) entry which is preliminary data.</text>
</comment>
<feature type="transmembrane region" description="Helical" evidence="1">
    <location>
        <begin position="102"/>
        <end position="120"/>
    </location>
</feature>
<dbReference type="InterPro" id="IPR005325">
    <property type="entry name" value="DUF308_memb"/>
</dbReference>
<dbReference type="PANTHER" id="PTHR34989">
    <property type="entry name" value="PROTEIN HDED"/>
    <property type="match status" value="1"/>
</dbReference>
<dbReference type="InterPro" id="IPR052712">
    <property type="entry name" value="Acid_resist_chaperone_HdeD"/>
</dbReference>
<keyword evidence="1" id="KW-1133">Transmembrane helix</keyword>
<evidence type="ECO:0000256" key="1">
    <source>
        <dbReference type="SAM" id="Phobius"/>
    </source>
</evidence>
<evidence type="ECO:0000313" key="2">
    <source>
        <dbReference type="EMBL" id="MFB9897849.1"/>
    </source>
</evidence>
<dbReference type="EMBL" id="JBHLZF010000002">
    <property type="protein sequence ID" value="MFB9897849.1"/>
    <property type="molecule type" value="Genomic_DNA"/>
</dbReference>
<evidence type="ECO:0000313" key="3">
    <source>
        <dbReference type="Proteomes" id="UP001589688"/>
    </source>
</evidence>
<organism evidence="2 3">
    <name type="scientific">Hallella seregens ATCC 51272</name>
    <dbReference type="NCBI Taxonomy" id="1336250"/>
    <lineage>
        <taxon>Bacteria</taxon>
        <taxon>Pseudomonadati</taxon>
        <taxon>Bacteroidota</taxon>
        <taxon>Bacteroidia</taxon>
        <taxon>Bacteroidales</taxon>
        <taxon>Prevotellaceae</taxon>
        <taxon>Hallella</taxon>
    </lineage>
</organism>
<reference evidence="2 3" key="1">
    <citation type="submission" date="2024-09" db="EMBL/GenBank/DDBJ databases">
        <authorList>
            <person name="Sun Q."/>
            <person name="Mori K."/>
        </authorList>
    </citation>
    <scope>NUCLEOTIDE SEQUENCE [LARGE SCALE GENOMIC DNA]</scope>
    <source>
        <strain evidence="2 3">ATCC 51272</strain>
    </source>
</reference>
<feature type="transmembrane region" description="Helical" evidence="1">
    <location>
        <begin position="75"/>
        <end position="96"/>
    </location>
</feature>
<dbReference type="RefSeq" id="WP_005843937.1">
    <property type="nucleotide sequence ID" value="NZ_JADU01000001.1"/>
</dbReference>
<dbReference type="Proteomes" id="UP001589688">
    <property type="component" value="Unassembled WGS sequence"/>
</dbReference>
<gene>
    <name evidence="2" type="ORF">ACFFK8_08590</name>
</gene>
<keyword evidence="3" id="KW-1185">Reference proteome</keyword>
<feature type="transmembrane region" description="Helical" evidence="1">
    <location>
        <begin position="132"/>
        <end position="150"/>
    </location>
</feature>
<protein>
    <submittedName>
        <fullName evidence="2">DUF308 domain-containing protein</fullName>
    </submittedName>
</protein>
<keyword evidence="1" id="KW-0472">Membrane</keyword>
<sequence length="211" mass="22593">MKVFQSSIFRALCAIATGALLVKYREETVTWMTITIGTVFFISGVISCVAWFSARRKSPDVEIYDAQGRPLAAPAPSFPIVGMGSIILGGMLALAPNTFVNGLVYVLAAILILGALNLFFNLATATKFAHIGCAWWVLPAVILLVGLVAVVKPSAIASMPLLVIGWGMMVYGVVELTNAIKLRQCRNSYEKAHSGPTIEVEATTTDVADEQ</sequence>
<feature type="transmembrane region" description="Helical" evidence="1">
    <location>
        <begin position="30"/>
        <end position="54"/>
    </location>
</feature>
<proteinExistence type="predicted"/>